<evidence type="ECO:0000313" key="1">
    <source>
        <dbReference type="EMBL" id="KAG9271172.1"/>
    </source>
</evidence>
<proteinExistence type="predicted"/>
<name>A0A8T2LMQ3_ASTMX</name>
<accession>A0A8T2LMQ3</accession>
<sequence length="481" mass="54685">MDTFVKEKLKEWKLDSLIPRFELEEIDKESFILLDDASIAALVPVIGPRLKLRSHLRKLTESSKDPQHELVEYGPTAGPSMDQQHEAMSSGQGELFKIREALNKTPDGRDIVCSLDTEQCLSLKQRRAMVRILVSYLIERFGETPSSETKKNMASSLVTEFPCLKDQHGNGNEAWYSPGRNHRPATGFIEERLRNVRKRLRSGTSRPSHVENNVISSLVLPETEISDERAEAMMEWLKNNIRPLSQVEEYMKQTAIHRAKWIREHGSKTMEEIKREYPRLLDTPGMIAQDFSILHPACAGKLAEKWMPVFKDKILRFASQEKQASGIISKVDSVCTDAQGDMALRLLPVILPASVYRIGRKSFRPSCEETKKSFIDLQPVGTNMVEFLSEAQGTRPYPFVLALGDDQRCSQSFVVINGEAMEQSTLIGAVDVCFKAYYVFDINYPRQCSSVWEFLQTVVYELPGQESPSVRLLRAFIFSTQ</sequence>
<dbReference type="AlphaFoldDB" id="A0A8T2LMQ3"/>
<dbReference type="InterPro" id="IPR013761">
    <property type="entry name" value="SAM/pointed_sf"/>
</dbReference>
<dbReference type="Gene3D" id="1.10.150.50">
    <property type="entry name" value="Transcription Factor, Ets-1"/>
    <property type="match status" value="1"/>
</dbReference>
<reference evidence="1 2" key="1">
    <citation type="submission" date="2021-07" db="EMBL/GenBank/DDBJ databases">
        <authorList>
            <person name="Imarazene B."/>
            <person name="Zahm M."/>
            <person name="Klopp C."/>
            <person name="Cabau C."/>
            <person name="Beille S."/>
            <person name="Jouanno E."/>
            <person name="Castinel A."/>
            <person name="Lluch J."/>
            <person name="Gil L."/>
            <person name="Kuchtly C."/>
            <person name="Lopez Roques C."/>
            <person name="Donnadieu C."/>
            <person name="Parrinello H."/>
            <person name="Journot L."/>
            <person name="Du K."/>
            <person name="Schartl M."/>
            <person name="Retaux S."/>
            <person name="Guiguen Y."/>
        </authorList>
    </citation>
    <scope>NUCLEOTIDE SEQUENCE [LARGE SCALE GENOMIC DNA]</scope>
    <source>
        <strain evidence="1">Pach_M1</strain>
        <tissue evidence="1">Testis</tissue>
    </source>
</reference>
<dbReference type="PANTHER" id="PTHR31025:SF9">
    <property type="entry name" value="SI:DKEY-286J15.1"/>
    <property type="match status" value="1"/>
</dbReference>
<dbReference type="PANTHER" id="PTHR31025">
    <property type="entry name" value="SI:CH211-196P9.1-RELATED"/>
    <property type="match status" value="1"/>
</dbReference>
<evidence type="ECO:0008006" key="3">
    <source>
        <dbReference type="Google" id="ProtNLM"/>
    </source>
</evidence>
<gene>
    <name evidence="1" type="ORF">AMEX_G14058</name>
</gene>
<dbReference type="EMBL" id="JAICCE010000011">
    <property type="protein sequence ID" value="KAG9271172.1"/>
    <property type="molecule type" value="Genomic_DNA"/>
</dbReference>
<dbReference type="Proteomes" id="UP000752171">
    <property type="component" value="Unassembled WGS sequence"/>
</dbReference>
<organism evidence="1 2">
    <name type="scientific">Astyanax mexicanus</name>
    <name type="common">Blind cave fish</name>
    <name type="synonym">Astyanax fasciatus mexicanus</name>
    <dbReference type="NCBI Taxonomy" id="7994"/>
    <lineage>
        <taxon>Eukaryota</taxon>
        <taxon>Metazoa</taxon>
        <taxon>Chordata</taxon>
        <taxon>Craniata</taxon>
        <taxon>Vertebrata</taxon>
        <taxon>Euteleostomi</taxon>
        <taxon>Actinopterygii</taxon>
        <taxon>Neopterygii</taxon>
        <taxon>Teleostei</taxon>
        <taxon>Ostariophysi</taxon>
        <taxon>Characiformes</taxon>
        <taxon>Characoidei</taxon>
        <taxon>Acestrorhamphidae</taxon>
        <taxon>Acestrorhamphinae</taxon>
        <taxon>Astyanax</taxon>
    </lineage>
</organism>
<evidence type="ECO:0000313" key="2">
    <source>
        <dbReference type="Proteomes" id="UP000752171"/>
    </source>
</evidence>
<comment type="caution">
    <text evidence="1">The sequence shown here is derived from an EMBL/GenBank/DDBJ whole genome shotgun (WGS) entry which is preliminary data.</text>
</comment>
<protein>
    <recommendedName>
        <fullName evidence="3">SAM domain-containing protein</fullName>
    </recommendedName>
</protein>